<organism evidence="1 2">
    <name type="scientific">Lasiosphaeria hispida</name>
    <dbReference type="NCBI Taxonomy" id="260671"/>
    <lineage>
        <taxon>Eukaryota</taxon>
        <taxon>Fungi</taxon>
        <taxon>Dikarya</taxon>
        <taxon>Ascomycota</taxon>
        <taxon>Pezizomycotina</taxon>
        <taxon>Sordariomycetes</taxon>
        <taxon>Sordariomycetidae</taxon>
        <taxon>Sordariales</taxon>
        <taxon>Lasiosphaeriaceae</taxon>
        <taxon>Lasiosphaeria</taxon>
    </lineage>
</organism>
<dbReference type="EMBL" id="JAUIQD010000001">
    <property type="protein sequence ID" value="KAK3364377.1"/>
    <property type="molecule type" value="Genomic_DNA"/>
</dbReference>
<dbReference type="Proteomes" id="UP001275084">
    <property type="component" value="Unassembled WGS sequence"/>
</dbReference>
<comment type="caution">
    <text evidence="1">The sequence shown here is derived from an EMBL/GenBank/DDBJ whole genome shotgun (WGS) entry which is preliminary data.</text>
</comment>
<reference evidence="1" key="2">
    <citation type="submission" date="2023-06" db="EMBL/GenBank/DDBJ databases">
        <authorList>
            <consortium name="Lawrence Berkeley National Laboratory"/>
            <person name="Haridas S."/>
            <person name="Hensen N."/>
            <person name="Bonometti L."/>
            <person name="Westerberg I."/>
            <person name="Brannstrom I.O."/>
            <person name="Guillou S."/>
            <person name="Cros-Aarteil S."/>
            <person name="Calhoun S."/>
            <person name="Kuo A."/>
            <person name="Mondo S."/>
            <person name="Pangilinan J."/>
            <person name="Riley R."/>
            <person name="Labutti K."/>
            <person name="Andreopoulos B."/>
            <person name="Lipzen A."/>
            <person name="Chen C."/>
            <person name="Yanf M."/>
            <person name="Daum C."/>
            <person name="Ng V."/>
            <person name="Clum A."/>
            <person name="Steindorff A."/>
            <person name="Ohm R."/>
            <person name="Martin F."/>
            <person name="Silar P."/>
            <person name="Natvig D."/>
            <person name="Lalanne C."/>
            <person name="Gautier V."/>
            <person name="Ament-Velasquez S.L."/>
            <person name="Kruys A."/>
            <person name="Hutchinson M.I."/>
            <person name="Powell A.J."/>
            <person name="Barry K."/>
            <person name="Miller A.N."/>
            <person name="Grigoriev I.V."/>
            <person name="Debuchy R."/>
            <person name="Gladieux P."/>
            <person name="Thoren M.H."/>
            <person name="Johannesson H."/>
        </authorList>
    </citation>
    <scope>NUCLEOTIDE SEQUENCE</scope>
    <source>
        <strain evidence="1">CBS 955.72</strain>
    </source>
</reference>
<evidence type="ECO:0000313" key="1">
    <source>
        <dbReference type="EMBL" id="KAK3364377.1"/>
    </source>
</evidence>
<evidence type="ECO:0000313" key="2">
    <source>
        <dbReference type="Proteomes" id="UP001275084"/>
    </source>
</evidence>
<keyword evidence="2" id="KW-1185">Reference proteome</keyword>
<name>A0AAJ0HX95_9PEZI</name>
<dbReference type="AlphaFoldDB" id="A0AAJ0HX95"/>
<proteinExistence type="predicted"/>
<sequence length="155" mass="17379">MPLILQGQPPLPGARSVQQLANGHATWMTPGRVQLGTPQPEEPLNDNLGEEGCNYLQQSLDFAIAKLEDYITTLNDLPVYWAAQLLYPSLRKLWIEENIPEEQVDSIIASFRALYDCENGQRPIADVAQPEAPRGPVQQQFLYGSILRERVVPIN</sequence>
<gene>
    <name evidence="1" type="ORF">B0T25DRAFT_576646</name>
</gene>
<reference evidence="1" key="1">
    <citation type="journal article" date="2023" name="Mol. Phylogenet. Evol.">
        <title>Genome-scale phylogeny and comparative genomics of the fungal order Sordariales.</title>
        <authorList>
            <person name="Hensen N."/>
            <person name="Bonometti L."/>
            <person name="Westerberg I."/>
            <person name="Brannstrom I.O."/>
            <person name="Guillou S."/>
            <person name="Cros-Aarteil S."/>
            <person name="Calhoun S."/>
            <person name="Haridas S."/>
            <person name="Kuo A."/>
            <person name="Mondo S."/>
            <person name="Pangilinan J."/>
            <person name="Riley R."/>
            <person name="LaButti K."/>
            <person name="Andreopoulos B."/>
            <person name="Lipzen A."/>
            <person name="Chen C."/>
            <person name="Yan M."/>
            <person name="Daum C."/>
            <person name="Ng V."/>
            <person name="Clum A."/>
            <person name="Steindorff A."/>
            <person name="Ohm R.A."/>
            <person name="Martin F."/>
            <person name="Silar P."/>
            <person name="Natvig D.O."/>
            <person name="Lalanne C."/>
            <person name="Gautier V."/>
            <person name="Ament-Velasquez S.L."/>
            <person name="Kruys A."/>
            <person name="Hutchinson M.I."/>
            <person name="Powell A.J."/>
            <person name="Barry K."/>
            <person name="Miller A.N."/>
            <person name="Grigoriev I.V."/>
            <person name="Debuchy R."/>
            <person name="Gladieux P."/>
            <person name="Hiltunen Thoren M."/>
            <person name="Johannesson H."/>
        </authorList>
    </citation>
    <scope>NUCLEOTIDE SEQUENCE</scope>
    <source>
        <strain evidence="1">CBS 955.72</strain>
    </source>
</reference>
<accession>A0AAJ0HX95</accession>
<protein>
    <submittedName>
        <fullName evidence="1">Uncharacterized protein</fullName>
    </submittedName>
</protein>